<organism evidence="1">
    <name type="scientific">Physcomitrium patens</name>
    <name type="common">Spreading-leaved earth moss</name>
    <name type="synonym">Physcomitrella patens</name>
    <dbReference type="NCBI Taxonomy" id="3218"/>
    <lineage>
        <taxon>Eukaryota</taxon>
        <taxon>Viridiplantae</taxon>
        <taxon>Streptophyta</taxon>
        <taxon>Embryophyta</taxon>
        <taxon>Bryophyta</taxon>
        <taxon>Bryophytina</taxon>
        <taxon>Bryopsida</taxon>
        <taxon>Funariidae</taxon>
        <taxon>Funariales</taxon>
        <taxon>Funariaceae</taxon>
        <taxon>Physcomitrium</taxon>
    </lineage>
</organism>
<dbReference type="PaxDb" id="3218-PP1S35_158V6.1"/>
<dbReference type="Gramene" id="Pp3c8_2750V3.5">
    <property type="protein sequence ID" value="Pp3c8_2750V3.5"/>
    <property type="gene ID" value="Pp3c8_2750"/>
</dbReference>
<dbReference type="EMBL" id="ABEU02000008">
    <property type="protein sequence ID" value="PNR49176.1"/>
    <property type="molecule type" value="Genomic_DNA"/>
</dbReference>
<dbReference type="Gramene" id="Pp3c8_2750V3.4">
    <property type="protein sequence ID" value="Pp3c8_2750V3.4"/>
    <property type="gene ID" value="Pp3c8_2750"/>
</dbReference>
<dbReference type="Gramene" id="Pp3c8_2750V3.1">
    <property type="protein sequence ID" value="Pp3c8_2750V3.1"/>
    <property type="gene ID" value="Pp3c8_2750"/>
</dbReference>
<protein>
    <submittedName>
        <fullName evidence="1 2">Uncharacterized protein</fullName>
    </submittedName>
</protein>
<gene>
    <name evidence="1" type="ORF">PHYPA_011072</name>
</gene>
<dbReference type="Gramene" id="Pp3c8_2750V3.2">
    <property type="protein sequence ID" value="Pp3c8_2750V3.2"/>
    <property type="gene ID" value="Pp3c8_2750"/>
</dbReference>
<evidence type="ECO:0000313" key="3">
    <source>
        <dbReference type="Proteomes" id="UP000006727"/>
    </source>
</evidence>
<proteinExistence type="predicted"/>
<dbReference type="AlphaFoldDB" id="A0A2K1K5X0"/>
<evidence type="ECO:0000313" key="2">
    <source>
        <dbReference type="EnsemblPlants" id="Pp3c8_2750V3.1"/>
    </source>
</evidence>
<reference evidence="1 3" key="2">
    <citation type="journal article" date="2018" name="Plant J.">
        <title>The Physcomitrella patens chromosome-scale assembly reveals moss genome structure and evolution.</title>
        <authorList>
            <person name="Lang D."/>
            <person name="Ullrich K.K."/>
            <person name="Murat F."/>
            <person name="Fuchs J."/>
            <person name="Jenkins J."/>
            <person name="Haas F.B."/>
            <person name="Piednoel M."/>
            <person name="Gundlach H."/>
            <person name="Van Bel M."/>
            <person name="Meyberg R."/>
            <person name="Vives C."/>
            <person name="Morata J."/>
            <person name="Symeonidi A."/>
            <person name="Hiss M."/>
            <person name="Muchero W."/>
            <person name="Kamisugi Y."/>
            <person name="Saleh O."/>
            <person name="Blanc G."/>
            <person name="Decker E.L."/>
            <person name="van Gessel N."/>
            <person name="Grimwood J."/>
            <person name="Hayes R.D."/>
            <person name="Graham S.W."/>
            <person name="Gunter L.E."/>
            <person name="McDaniel S.F."/>
            <person name="Hoernstein S.N.W."/>
            <person name="Larsson A."/>
            <person name="Li F.W."/>
            <person name="Perroud P.F."/>
            <person name="Phillips J."/>
            <person name="Ranjan P."/>
            <person name="Rokshar D.S."/>
            <person name="Rothfels C.J."/>
            <person name="Schneider L."/>
            <person name="Shu S."/>
            <person name="Stevenson D.W."/>
            <person name="Thummler F."/>
            <person name="Tillich M."/>
            <person name="Villarreal Aguilar J.C."/>
            <person name="Widiez T."/>
            <person name="Wong G.K."/>
            <person name="Wymore A."/>
            <person name="Zhang Y."/>
            <person name="Zimmer A.D."/>
            <person name="Quatrano R.S."/>
            <person name="Mayer K.F.X."/>
            <person name="Goodstein D."/>
            <person name="Casacuberta J.M."/>
            <person name="Vandepoele K."/>
            <person name="Reski R."/>
            <person name="Cuming A.C."/>
            <person name="Tuskan G.A."/>
            <person name="Maumus F."/>
            <person name="Salse J."/>
            <person name="Schmutz J."/>
            <person name="Rensing S.A."/>
        </authorList>
    </citation>
    <scope>NUCLEOTIDE SEQUENCE [LARGE SCALE GENOMIC DNA]</scope>
    <source>
        <strain evidence="2 3">cv. Gransden 2004</strain>
    </source>
</reference>
<accession>A0A2K1K5X0</accession>
<dbReference type="EnsemblPlants" id="Pp3c8_2750V3.1">
    <property type="protein sequence ID" value="Pp3c8_2750V3.1"/>
    <property type="gene ID" value="Pp3c8_2750"/>
</dbReference>
<dbReference type="InParanoid" id="A0A2K1K5X0"/>
<reference evidence="2" key="3">
    <citation type="submission" date="2020-12" db="UniProtKB">
        <authorList>
            <consortium name="EnsemblPlants"/>
        </authorList>
    </citation>
    <scope>IDENTIFICATION</scope>
</reference>
<dbReference type="EnsemblPlants" id="Pp3c8_2750V3.5">
    <property type="protein sequence ID" value="Pp3c8_2750V3.5"/>
    <property type="gene ID" value="Pp3c8_2750"/>
</dbReference>
<dbReference type="Gramene" id="Pp3c8_2750V3.3">
    <property type="protein sequence ID" value="Pp3c8_2750V3.3"/>
    <property type="gene ID" value="Pp3c8_2750"/>
</dbReference>
<sequence>MQASLLCRAYLMQRGTNGALSWLAASSSLVPGGDDDNLFLAGHRLLCFLGPLLMERRVGIRSLCTLFPFVHYGVAALCAVFGNQPGRPWGLEELALIRI</sequence>
<dbReference type="Proteomes" id="UP000006727">
    <property type="component" value="Chromosome 8"/>
</dbReference>
<evidence type="ECO:0000313" key="1">
    <source>
        <dbReference type="EMBL" id="PNR49176.1"/>
    </source>
</evidence>
<reference evidence="1 3" key="1">
    <citation type="journal article" date="2008" name="Science">
        <title>The Physcomitrella genome reveals evolutionary insights into the conquest of land by plants.</title>
        <authorList>
            <person name="Rensing S."/>
            <person name="Lang D."/>
            <person name="Zimmer A."/>
            <person name="Terry A."/>
            <person name="Salamov A."/>
            <person name="Shapiro H."/>
            <person name="Nishiyama T."/>
            <person name="Perroud P.-F."/>
            <person name="Lindquist E."/>
            <person name="Kamisugi Y."/>
            <person name="Tanahashi T."/>
            <person name="Sakakibara K."/>
            <person name="Fujita T."/>
            <person name="Oishi K."/>
            <person name="Shin-I T."/>
            <person name="Kuroki Y."/>
            <person name="Toyoda A."/>
            <person name="Suzuki Y."/>
            <person name="Hashimoto A."/>
            <person name="Yamaguchi K."/>
            <person name="Sugano A."/>
            <person name="Kohara Y."/>
            <person name="Fujiyama A."/>
            <person name="Anterola A."/>
            <person name="Aoki S."/>
            <person name="Ashton N."/>
            <person name="Barbazuk W.B."/>
            <person name="Barker E."/>
            <person name="Bennetzen J."/>
            <person name="Bezanilla M."/>
            <person name="Blankenship R."/>
            <person name="Cho S.H."/>
            <person name="Dutcher S."/>
            <person name="Estelle M."/>
            <person name="Fawcett J.A."/>
            <person name="Gundlach H."/>
            <person name="Hanada K."/>
            <person name="Heyl A."/>
            <person name="Hicks K.A."/>
            <person name="Hugh J."/>
            <person name="Lohr M."/>
            <person name="Mayer K."/>
            <person name="Melkozernov A."/>
            <person name="Murata T."/>
            <person name="Nelson D."/>
            <person name="Pils B."/>
            <person name="Prigge M."/>
            <person name="Reiss B."/>
            <person name="Renner T."/>
            <person name="Rombauts S."/>
            <person name="Rushton P."/>
            <person name="Sanderfoot A."/>
            <person name="Schween G."/>
            <person name="Shiu S.-H."/>
            <person name="Stueber K."/>
            <person name="Theodoulou F.L."/>
            <person name="Tu H."/>
            <person name="Van de Peer Y."/>
            <person name="Verrier P.J."/>
            <person name="Waters E."/>
            <person name="Wood A."/>
            <person name="Yang L."/>
            <person name="Cove D."/>
            <person name="Cuming A."/>
            <person name="Hasebe M."/>
            <person name="Lucas S."/>
            <person name="Mishler D.B."/>
            <person name="Reski R."/>
            <person name="Grigoriev I."/>
            <person name="Quatrano R.S."/>
            <person name="Boore J.L."/>
        </authorList>
    </citation>
    <scope>NUCLEOTIDE SEQUENCE [LARGE SCALE GENOMIC DNA]</scope>
    <source>
        <strain evidence="2 3">cv. Gransden 2004</strain>
    </source>
</reference>
<dbReference type="EnsemblPlants" id="Pp3c8_2750V3.4">
    <property type="protein sequence ID" value="Pp3c8_2750V3.4"/>
    <property type="gene ID" value="Pp3c8_2750"/>
</dbReference>
<dbReference type="EnsemblPlants" id="Pp3c8_2750V3.2">
    <property type="protein sequence ID" value="Pp3c8_2750V3.2"/>
    <property type="gene ID" value="Pp3c8_2750"/>
</dbReference>
<dbReference type="EnsemblPlants" id="Pp3c8_2750V3.3">
    <property type="protein sequence ID" value="Pp3c8_2750V3.3"/>
    <property type="gene ID" value="Pp3c8_2750"/>
</dbReference>
<name>A0A2K1K5X0_PHYPA</name>
<keyword evidence="3" id="KW-1185">Reference proteome</keyword>